<dbReference type="GO" id="GO:0020037">
    <property type="term" value="F:heme binding"/>
    <property type="evidence" value="ECO:0007669"/>
    <property type="project" value="InterPro"/>
</dbReference>
<evidence type="ECO:0000256" key="1">
    <source>
        <dbReference type="ARBA" id="ARBA00010617"/>
    </source>
</evidence>
<proteinExistence type="inferred from homology"/>
<evidence type="ECO:0000313" key="2">
    <source>
        <dbReference type="EMBL" id="GIM76990.1"/>
    </source>
</evidence>
<dbReference type="AlphaFoldDB" id="A0A919VVT2"/>
<dbReference type="SUPFAM" id="SSF48264">
    <property type="entry name" value="Cytochrome P450"/>
    <property type="match status" value="1"/>
</dbReference>
<reference evidence="2" key="1">
    <citation type="submission" date="2021-03" db="EMBL/GenBank/DDBJ databases">
        <title>Whole genome shotgun sequence of Actinoplanes auranticolor NBRC 12245.</title>
        <authorList>
            <person name="Komaki H."/>
            <person name="Tamura T."/>
        </authorList>
    </citation>
    <scope>NUCLEOTIDE SEQUENCE</scope>
    <source>
        <strain evidence="2">NBRC 12245</strain>
    </source>
</reference>
<dbReference type="InterPro" id="IPR001128">
    <property type="entry name" value="Cyt_P450"/>
</dbReference>
<dbReference type="InterPro" id="IPR050121">
    <property type="entry name" value="Cytochrome_P450_monoxygenase"/>
</dbReference>
<evidence type="ECO:0008006" key="4">
    <source>
        <dbReference type="Google" id="ProtNLM"/>
    </source>
</evidence>
<dbReference type="EMBL" id="BOQL01000065">
    <property type="protein sequence ID" value="GIM76990.1"/>
    <property type="molecule type" value="Genomic_DNA"/>
</dbReference>
<name>A0A919VVT2_9ACTN</name>
<gene>
    <name evidence="2" type="ORF">Aau02nite_73670</name>
</gene>
<sequence>MLRDRPEAFRRGQFVSDLIDELGGYGLFSAEGDDWRRLRRIATRGLSTRYLRQSFSMILRSAGRLTDRWGAAAARGERIDVLDDLARYTLEAAVGVTMNHDLGVAGRTGDDLHLALVFETLRRRLNSPVPYWRYLRLPADRRADAAIARARALILDRYAEARGLMAAGGEPRDYLTALAGADVDGDDPLSENDVVGSVLTMIVAGEEPTAAAAAWALHHLAMHPEAQQRVRAETAAVFGPDGAPH</sequence>
<dbReference type="Gene3D" id="1.10.630.10">
    <property type="entry name" value="Cytochrome P450"/>
    <property type="match status" value="1"/>
</dbReference>
<evidence type="ECO:0000313" key="3">
    <source>
        <dbReference type="Proteomes" id="UP000681340"/>
    </source>
</evidence>
<dbReference type="GO" id="GO:0004497">
    <property type="term" value="F:monooxygenase activity"/>
    <property type="evidence" value="ECO:0007669"/>
    <property type="project" value="InterPro"/>
</dbReference>
<organism evidence="2 3">
    <name type="scientific">Actinoplanes auranticolor</name>
    <dbReference type="NCBI Taxonomy" id="47988"/>
    <lineage>
        <taxon>Bacteria</taxon>
        <taxon>Bacillati</taxon>
        <taxon>Actinomycetota</taxon>
        <taxon>Actinomycetes</taxon>
        <taxon>Micromonosporales</taxon>
        <taxon>Micromonosporaceae</taxon>
        <taxon>Actinoplanes</taxon>
    </lineage>
</organism>
<dbReference type="PANTHER" id="PTHR24305:SF166">
    <property type="entry name" value="CYTOCHROME P450 12A4, MITOCHONDRIAL-RELATED"/>
    <property type="match status" value="1"/>
</dbReference>
<dbReference type="PANTHER" id="PTHR24305">
    <property type="entry name" value="CYTOCHROME P450"/>
    <property type="match status" value="1"/>
</dbReference>
<protein>
    <recommendedName>
        <fullName evidence="4">Cytochrome P450</fullName>
    </recommendedName>
</protein>
<dbReference type="PRINTS" id="PR00463">
    <property type="entry name" value="EP450I"/>
</dbReference>
<dbReference type="RefSeq" id="WP_212993207.1">
    <property type="nucleotide sequence ID" value="NZ_BAABEA010000009.1"/>
</dbReference>
<comment type="similarity">
    <text evidence="1">Belongs to the cytochrome P450 family.</text>
</comment>
<comment type="caution">
    <text evidence="2">The sequence shown here is derived from an EMBL/GenBank/DDBJ whole genome shotgun (WGS) entry which is preliminary data.</text>
</comment>
<dbReference type="Pfam" id="PF00067">
    <property type="entry name" value="p450"/>
    <property type="match status" value="1"/>
</dbReference>
<accession>A0A919VVT2</accession>
<keyword evidence="3" id="KW-1185">Reference proteome</keyword>
<dbReference type="InterPro" id="IPR036396">
    <property type="entry name" value="Cyt_P450_sf"/>
</dbReference>
<dbReference type="GO" id="GO:0016705">
    <property type="term" value="F:oxidoreductase activity, acting on paired donors, with incorporation or reduction of molecular oxygen"/>
    <property type="evidence" value="ECO:0007669"/>
    <property type="project" value="InterPro"/>
</dbReference>
<dbReference type="InterPro" id="IPR002401">
    <property type="entry name" value="Cyt_P450_E_grp-I"/>
</dbReference>
<dbReference type="GO" id="GO:0005506">
    <property type="term" value="F:iron ion binding"/>
    <property type="evidence" value="ECO:0007669"/>
    <property type="project" value="InterPro"/>
</dbReference>
<dbReference type="Proteomes" id="UP000681340">
    <property type="component" value="Unassembled WGS sequence"/>
</dbReference>